<protein>
    <submittedName>
        <fullName evidence="2 3">Uncharacterized protein</fullName>
    </submittedName>
</protein>
<dbReference type="AlphaFoldDB" id="L1JDZ4"/>
<dbReference type="EnsemblProtists" id="EKX46748">
    <property type="protein sequence ID" value="EKX46748"/>
    <property type="gene ID" value="GUITHDRAFT_152313"/>
</dbReference>
<feature type="non-terminal residue" evidence="2">
    <location>
        <position position="1"/>
    </location>
</feature>
<reference evidence="3" key="3">
    <citation type="submission" date="2015-06" db="UniProtKB">
        <authorList>
            <consortium name="EnsemblProtists"/>
        </authorList>
    </citation>
    <scope>IDENTIFICATION</scope>
</reference>
<feature type="compositionally biased region" description="Polar residues" evidence="1">
    <location>
        <begin position="1"/>
        <end position="11"/>
    </location>
</feature>
<dbReference type="RefSeq" id="XP_005833728.1">
    <property type="nucleotide sequence ID" value="XM_005833671.1"/>
</dbReference>
<keyword evidence="4" id="KW-1185">Reference proteome</keyword>
<reference evidence="4" key="2">
    <citation type="submission" date="2012-11" db="EMBL/GenBank/DDBJ databases">
        <authorList>
            <person name="Kuo A."/>
            <person name="Curtis B.A."/>
            <person name="Tanifuji G."/>
            <person name="Burki F."/>
            <person name="Gruber A."/>
            <person name="Irimia M."/>
            <person name="Maruyama S."/>
            <person name="Arias M.C."/>
            <person name="Ball S.G."/>
            <person name="Gile G.H."/>
            <person name="Hirakawa Y."/>
            <person name="Hopkins J.F."/>
            <person name="Rensing S.A."/>
            <person name="Schmutz J."/>
            <person name="Symeonidi A."/>
            <person name="Elias M."/>
            <person name="Eveleigh R.J."/>
            <person name="Herman E.K."/>
            <person name="Klute M.J."/>
            <person name="Nakayama T."/>
            <person name="Obornik M."/>
            <person name="Reyes-Prieto A."/>
            <person name="Armbrust E.V."/>
            <person name="Aves S.J."/>
            <person name="Beiko R.G."/>
            <person name="Coutinho P."/>
            <person name="Dacks J.B."/>
            <person name="Durnford D.G."/>
            <person name="Fast N.M."/>
            <person name="Green B.R."/>
            <person name="Grisdale C."/>
            <person name="Hempe F."/>
            <person name="Henrissat B."/>
            <person name="Hoppner M.P."/>
            <person name="Ishida K.-I."/>
            <person name="Kim E."/>
            <person name="Koreny L."/>
            <person name="Kroth P.G."/>
            <person name="Liu Y."/>
            <person name="Malik S.-B."/>
            <person name="Maier U.G."/>
            <person name="McRose D."/>
            <person name="Mock T."/>
            <person name="Neilson J.A."/>
            <person name="Onodera N.T."/>
            <person name="Poole A.M."/>
            <person name="Pritham E.J."/>
            <person name="Richards T.A."/>
            <person name="Rocap G."/>
            <person name="Roy S.W."/>
            <person name="Sarai C."/>
            <person name="Schaack S."/>
            <person name="Shirato S."/>
            <person name="Slamovits C.H."/>
            <person name="Spencer D.F."/>
            <person name="Suzuki S."/>
            <person name="Worden A.Z."/>
            <person name="Zauner S."/>
            <person name="Barry K."/>
            <person name="Bell C."/>
            <person name="Bharti A.K."/>
            <person name="Crow J.A."/>
            <person name="Grimwood J."/>
            <person name="Kramer R."/>
            <person name="Lindquist E."/>
            <person name="Lucas S."/>
            <person name="Salamov A."/>
            <person name="McFadden G.I."/>
            <person name="Lane C.E."/>
            <person name="Keeling P.J."/>
            <person name="Gray M.W."/>
            <person name="Grigoriev I.V."/>
            <person name="Archibald J.M."/>
        </authorList>
    </citation>
    <scope>NUCLEOTIDE SEQUENCE</scope>
    <source>
        <strain evidence="4">CCMP2712</strain>
    </source>
</reference>
<dbReference type="GeneID" id="17303269"/>
<dbReference type="EMBL" id="JH992993">
    <property type="protein sequence ID" value="EKX46748.1"/>
    <property type="molecule type" value="Genomic_DNA"/>
</dbReference>
<sequence>MSEAVSETCSSESRHSIEKLDIGEDMDSEKSSSARRESANFPSPSKIESFSLSALYHLERYMRARDDKLESNTPAI</sequence>
<reference evidence="2 4" key="1">
    <citation type="journal article" date="2012" name="Nature">
        <title>Algal genomes reveal evolutionary mosaicism and the fate of nucleomorphs.</title>
        <authorList>
            <consortium name="DOE Joint Genome Institute"/>
            <person name="Curtis B.A."/>
            <person name="Tanifuji G."/>
            <person name="Burki F."/>
            <person name="Gruber A."/>
            <person name="Irimia M."/>
            <person name="Maruyama S."/>
            <person name="Arias M.C."/>
            <person name="Ball S.G."/>
            <person name="Gile G.H."/>
            <person name="Hirakawa Y."/>
            <person name="Hopkins J.F."/>
            <person name="Kuo A."/>
            <person name="Rensing S.A."/>
            <person name="Schmutz J."/>
            <person name="Symeonidi A."/>
            <person name="Elias M."/>
            <person name="Eveleigh R.J."/>
            <person name="Herman E.K."/>
            <person name="Klute M.J."/>
            <person name="Nakayama T."/>
            <person name="Obornik M."/>
            <person name="Reyes-Prieto A."/>
            <person name="Armbrust E.V."/>
            <person name="Aves S.J."/>
            <person name="Beiko R.G."/>
            <person name="Coutinho P."/>
            <person name="Dacks J.B."/>
            <person name="Durnford D.G."/>
            <person name="Fast N.M."/>
            <person name="Green B.R."/>
            <person name="Grisdale C.J."/>
            <person name="Hempel F."/>
            <person name="Henrissat B."/>
            <person name="Hoppner M.P."/>
            <person name="Ishida K."/>
            <person name="Kim E."/>
            <person name="Koreny L."/>
            <person name="Kroth P.G."/>
            <person name="Liu Y."/>
            <person name="Malik S.B."/>
            <person name="Maier U.G."/>
            <person name="McRose D."/>
            <person name="Mock T."/>
            <person name="Neilson J.A."/>
            <person name="Onodera N.T."/>
            <person name="Poole A.M."/>
            <person name="Pritham E.J."/>
            <person name="Richards T.A."/>
            <person name="Rocap G."/>
            <person name="Roy S.W."/>
            <person name="Sarai C."/>
            <person name="Schaack S."/>
            <person name="Shirato S."/>
            <person name="Slamovits C.H."/>
            <person name="Spencer D.F."/>
            <person name="Suzuki S."/>
            <person name="Worden A.Z."/>
            <person name="Zauner S."/>
            <person name="Barry K."/>
            <person name="Bell C."/>
            <person name="Bharti A.K."/>
            <person name="Crow J.A."/>
            <person name="Grimwood J."/>
            <person name="Kramer R."/>
            <person name="Lindquist E."/>
            <person name="Lucas S."/>
            <person name="Salamov A."/>
            <person name="McFadden G.I."/>
            <person name="Lane C.E."/>
            <person name="Keeling P.J."/>
            <person name="Gray M.W."/>
            <person name="Grigoriev I.V."/>
            <person name="Archibald J.M."/>
        </authorList>
    </citation>
    <scope>NUCLEOTIDE SEQUENCE</scope>
    <source>
        <strain evidence="2 4">CCMP2712</strain>
    </source>
</reference>
<name>L1JDZ4_GUITC</name>
<evidence type="ECO:0000256" key="1">
    <source>
        <dbReference type="SAM" id="MobiDB-lite"/>
    </source>
</evidence>
<dbReference type="Proteomes" id="UP000011087">
    <property type="component" value="Unassembled WGS sequence"/>
</dbReference>
<proteinExistence type="predicted"/>
<gene>
    <name evidence="2" type="ORF">GUITHDRAFT_152313</name>
</gene>
<evidence type="ECO:0000313" key="3">
    <source>
        <dbReference type="EnsemblProtists" id="EKX46748"/>
    </source>
</evidence>
<dbReference type="PaxDb" id="55529-EKX46748"/>
<feature type="compositionally biased region" description="Basic and acidic residues" evidence="1">
    <location>
        <begin position="12"/>
        <end position="38"/>
    </location>
</feature>
<evidence type="ECO:0000313" key="4">
    <source>
        <dbReference type="Proteomes" id="UP000011087"/>
    </source>
</evidence>
<organism evidence="2">
    <name type="scientific">Guillardia theta (strain CCMP2712)</name>
    <name type="common">Cryptophyte</name>
    <dbReference type="NCBI Taxonomy" id="905079"/>
    <lineage>
        <taxon>Eukaryota</taxon>
        <taxon>Cryptophyceae</taxon>
        <taxon>Pyrenomonadales</taxon>
        <taxon>Geminigeraceae</taxon>
        <taxon>Guillardia</taxon>
    </lineage>
</organism>
<accession>L1JDZ4</accession>
<feature type="region of interest" description="Disordered" evidence="1">
    <location>
        <begin position="1"/>
        <end position="45"/>
    </location>
</feature>
<dbReference type="KEGG" id="gtt:GUITHDRAFT_152313"/>
<dbReference type="HOGENOM" id="CLU_2662053_0_0_1"/>
<evidence type="ECO:0000313" key="2">
    <source>
        <dbReference type="EMBL" id="EKX46748.1"/>
    </source>
</evidence>